<dbReference type="Gene3D" id="1.10.533.10">
    <property type="entry name" value="Death Domain, Fas"/>
    <property type="match status" value="1"/>
</dbReference>
<dbReference type="InterPro" id="IPR002182">
    <property type="entry name" value="NB-ARC"/>
</dbReference>
<feature type="domain" description="CARD" evidence="4">
    <location>
        <begin position="1"/>
        <end position="78"/>
    </location>
</feature>
<evidence type="ECO:0000259" key="4">
    <source>
        <dbReference type="PROSITE" id="PS50209"/>
    </source>
</evidence>
<keyword evidence="1" id="KW-0853">WD repeat</keyword>
<dbReference type="Pfam" id="PF00931">
    <property type="entry name" value="NB-ARC"/>
    <property type="match status" value="1"/>
</dbReference>
<dbReference type="Gene3D" id="1.10.10.10">
    <property type="entry name" value="Winged helix-like DNA-binding domain superfamily/Winged helix DNA-binding domain"/>
    <property type="match status" value="1"/>
</dbReference>
<dbReference type="PANTHER" id="PTHR22845:SF5">
    <property type="entry name" value="APOPTOTIC PROTEASE-ACTIVATING FACTOR 1"/>
    <property type="match status" value="1"/>
</dbReference>
<dbReference type="SUPFAM" id="SSF47986">
    <property type="entry name" value="DEATH domain"/>
    <property type="match status" value="1"/>
</dbReference>
<dbReference type="Pfam" id="PF00400">
    <property type="entry name" value="WD40"/>
    <property type="match status" value="1"/>
</dbReference>
<dbReference type="InterPro" id="IPR011029">
    <property type="entry name" value="DEATH-like_dom_sf"/>
</dbReference>
<evidence type="ECO:0000256" key="2">
    <source>
        <dbReference type="ARBA" id="ARBA00022703"/>
    </source>
</evidence>
<keyword evidence="3" id="KW-0677">Repeat</keyword>
<keyword evidence="6" id="KW-1185">Reference proteome</keyword>
<dbReference type="InterPro" id="IPR015943">
    <property type="entry name" value="WD40/YVTN_repeat-like_dom_sf"/>
</dbReference>
<dbReference type="SMART" id="SM00320">
    <property type="entry name" value="WD40"/>
    <property type="match status" value="7"/>
</dbReference>
<evidence type="ECO:0000256" key="3">
    <source>
        <dbReference type="ARBA" id="ARBA00022737"/>
    </source>
</evidence>
<sequence>MDKLHRRILETLRERIVADMDVHNSIIKPLQSQHILTDIHIGKIKSGASKKEKAEILLDILPSCGPSAFNIFREALRHHYEWLSREMDYFEENGKFDSEQKYISTPTLPPLLPLTVERKQKMKQLKDGLKQLQSNGYIVLLGMKGFGKSSLTASTLRDTEFVKNVFHNEVYWIKFRYKHPVDDEILIQLNRLYHLVKNIEIVPNSLDSGPLKESLIYFLHDHFCKEKHCDALLILDDVCDSKIIEAFDFQCKTLVTTDDLKLVWDKRPSVIELKDGFTEAETLGLFAKVLETEVKNLPSEAKQIHNECKGMPLLIAMFAAQFGEFKHDMKLRSDRWRYYLNSLRNKDEGNGVYKQFLKKQEAIFDMCIQQLPIEMRKRYEELVIFREDVNITPQTLEILWERNKFEVEEIMLDLCHKSLAARQWNDELDSYIYGVHDLLLCHLRKKCDKNDLIKMHKSLIEKYRKHCKDDFSKLPADNYSYSYIGYHLEQAELYDKFSEIYLDFDFIQASIIHSGLNNLLIDLNNYKAYITNCSDLEYEKLFDDLKKFLREQSCIIAEHRRKQCLDIIQIAMSHPDQGYVKDTAIELARDRSYLLYLFHNKKLGQMDIPFSEEMSTEVSTSCFTCDPSVILFGNRTGEIYLWDSFYKRQKLFSGHDQNSCIKKIIISNEGDCFLSLDDHGTVKLFRLSNDENYEQSNIAVLTPKQKQIFWKGIFTNKVHHDDSSVVFSVPNEKILDMTFAHDNSRIAACTDKGTIMVWDRFGNVLSNKNHNPQSSSYLKHITFTRESTLLHVMDEIHGVLISYCRCDKEYKYLTQYNPNLENRKIIFFRSVPKQNNSLFIVTEKKAVYVKWFPSSNNDMHSYSKQIRATAENGRTVYVCASLTNDGQYIVLADSSGFINIWNADVGRQPLATYKSRVSSLDTYWLEEQEYHIICGSENRLLHKWKFPVEGSYPSTKKRLFDANVQKLNVPDTIVTETFSNTIITLCCDDVIAETEPINGKINNLILHEEKIIYVTDEGLVNIFDIKSKKNTRVLKLLSNVELIKILDVKSDVTSSDILVCRGTDDNLRVWKNAKVAYLVENTGYVISIHKIDQESVITVTRNGVVTLWNIYGTNWSRINRVAVGGSDVVTNFSCLSYQKNFLAVLNEDGDVVLYKLQNDTATQPPCINIIEYFRRRYSCKLTCCEISENEKYLAVGLENGDIFVIDITIPEQILELCYHTSSITQLNWAPSIIEVPILLSVSSDELVWWNIALPVYNPQNKPKMKLRLERKHWINTPLVDEKINSQISTSQSVDSGIYDFRQIEEGNSTEKDTHSLTKFWRSKVGKDPTRPALLAVVELPSNFFGKVCISTDFTKFVTVDIYGSISTFTLCGYS</sequence>
<gene>
    <name evidence="5" type="ORF">XYLVIOL_LOCUS2232</name>
</gene>
<accession>A0ABP1N949</accession>
<dbReference type="InterPro" id="IPR036322">
    <property type="entry name" value="WD40_repeat_dom_sf"/>
</dbReference>
<dbReference type="EMBL" id="CAXAJV020001287">
    <property type="protein sequence ID" value="CAL7936563.1"/>
    <property type="molecule type" value="Genomic_DNA"/>
</dbReference>
<dbReference type="InterPro" id="IPR001315">
    <property type="entry name" value="CARD"/>
</dbReference>
<dbReference type="InterPro" id="IPR042197">
    <property type="entry name" value="Apaf_helical"/>
</dbReference>
<dbReference type="Gene3D" id="2.130.10.10">
    <property type="entry name" value="YVTN repeat-like/Quinoprotein amine dehydrogenase"/>
    <property type="match status" value="3"/>
</dbReference>
<name>A0ABP1N949_XYLVO</name>
<dbReference type="Gene3D" id="3.40.50.300">
    <property type="entry name" value="P-loop containing nucleotide triphosphate hydrolases"/>
    <property type="match status" value="1"/>
</dbReference>
<dbReference type="SUPFAM" id="SSF52540">
    <property type="entry name" value="P-loop containing nucleoside triphosphate hydrolases"/>
    <property type="match status" value="1"/>
</dbReference>
<dbReference type="Proteomes" id="UP001642520">
    <property type="component" value="Unassembled WGS sequence"/>
</dbReference>
<comment type="caution">
    <text evidence="5">The sequence shown here is derived from an EMBL/GenBank/DDBJ whole genome shotgun (WGS) entry which is preliminary data.</text>
</comment>
<dbReference type="InterPro" id="IPR041452">
    <property type="entry name" value="APAF1_C"/>
</dbReference>
<dbReference type="InterPro" id="IPR048975">
    <property type="entry name" value="WHD_APAF1"/>
</dbReference>
<dbReference type="PANTHER" id="PTHR22845">
    <property type="entry name" value="APOPTOTIC PROTEASE-ACTIVATING FACTOR 1"/>
    <property type="match status" value="1"/>
</dbReference>
<keyword evidence="2" id="KW-0053">Apoptosis</keyword>
<dbReference type="PROSITE" id="PS50209">
    <property type="entry name" value="CARD"/>
    <property type="match status" value="1"/>
</dbReference>
<dbReference type="Gene3D" id="1.10.8.430">
    <property type="entry name" value="Helical domain of apoptotic protease-activating factors"/>
    <property type="match status" value="1"/>
</dbReference>
<dbReference type="CDD" id="cd01671">
    <property type="entry name" value="CARD"/>
    <property type="match status" value="1"/>
</dbReference>
<dbReference type="InterPro" id="IPR027417">
    <property type="entry name" value="P-loop_NTPase"/>
</dbReference>
<evidence type="ECO:0000313" key="5">
    <source>
        <dbReference type="EMBL" id="CAL7936563.1"/>
    </source>
</evidence>
<dbReference type="InterPro" id="IPR036388">
    <property type="entry name" value="WH-like_DNA-bd_sf"/>
</dbReference>
<dbReference type="Pfam" id="PF21296">
    <property type="entry name" value="WHD_APAF1"/>
    <property type="match status" value="1"/>
</dbReference>
<proteinExistence type="predicted"/>
<dbReference type="SUPFAM" id="SSF50978">
    <property type="entry name" value="WD40 repeat-like"/>
    <property type="match status" value="2"/>
</dbReference>
<dbReference type="Pfam" id="PF17908">
    <property type="entry name" value="APAF1_C"/>
    <property type="match status" value="1"/>
</dbReference>
<organism evidence="5 6">
    <name type="scientific">Xylocopa violacea</name>
    <name type="common">Violet carpenter bee</name>
    <name type="synonym">Apis violacea</name>
    <dbReference type="NCBI Taxonomy" id="135666"/>
    <lineage>
        <taxon>Eukaryota</taxon>
        <taxon>Metazoa</taxon>
        <taxon>Ecdysozoa</taxon>
        <taxon>Arthropoda</taxon>
        <taxon>Hexapoda</taxon>
        <taxon>Insecta</taxon>
        <taxon>Pterygota</taxon>
        <taxon>Neoptera</taxon>
        <taxon>Endopterygota</taxon>
        <taxon>Hymenoptera</taxon>
        <taxon>Apocrita</taxon>
        <taxon>Aculeata</taxon>
        <taxon>Apoidea</taxon>
        <taxon>Anthophila</taxon>
        <taxon>Apidae</taxon>
        <taxon>Xylocopa</taxon>
        <taxon>Xylocopa</taxon>
    </lineage>
</organism>
<evidence type="ECO:0000256" key="1">
    <source>
        <dbReference type="ARBA" id="ARBA00022574"/>
    </source>
</evidence>
<evidence type="ECO:0000313" key="6">
    <source>
        <dbReference type="Proteomes" id="UP001642520"/>
    </source>
</evidence>
<dbReference type="InterPro" id="IPR001680">
    <property type="entry name" value="WD40_rpt"/>
</dbReference>
<dbReference type="Pfam" id="PF00619">
    <property type="entry name" value="CARD"/>
    <property type="match status" value="1"/>
</dbReference>
<dbReference type="SUPFAM" id="SSF50960">
    <property type="entry name" value="TolB, C-terminal domain"/>
    <property type="match status" value="1"/>
</dbReference>
<reference evidence="5 6" key="1">
    <citation type="submission" date="2024-08" db="EMBL/GenBank/DDBJ databases">
        <authorList>
            <person name="Will J Nash"/>
            <person name="Angela Man"/>
            <person name="Seanna McTaggart"/>
            <person name="Kendall Baker"/>
            <person name="Tom Barker"/>
            <person name="Leah Catchpole"/>
            <person name="Alex Durrant"/>
            <person name="Karim Gharbi"/>
            <person name="Naomi Irish"/>
            <person name="Gemy Kaithakottil"/>
            <person name="Debby Ku"/>
            <person name="Aaliyah Providence"/>
            <person name="Felix Shaw"/>
            <person name="David Swarbreck"/>
            <person name="Chris Watkins"/>
            <person name="Ann M. McCartney"/>
            <person name="Giulio Formenti"/>
            <person name="Alice Mouton"/>
            <person name="Noel Vella"/>
            <person name="Bjorn M von Reumont"/>
            <person name="Adriana Vella"/>
            <person name="Wilfried Haerty"/>
        </authorList>
    </citation>
    <scope>NUCLEOTIDE SEQUENCE [LARGE SCALE GENOMIC DNA]</scope>
</reference>
<dbReference type="Gene3D" id="1.25.40.370">
    <property type="match status" value="1"/>
</dbReference>
<protein>
    <recommendedName>
        <fullName evidence="4">CARD domain-containing protein</fullName>
    </recommendedName>
</protein>